<name>A0A6A2YTD9_HIBSY</name>
<evidence type="ECO:0000313" key="3">
    <source>
        <dbReference type="Proteomes" id="UP000436088"/>
    </source>
</evidence>
<dbReference type="Proteomes" id="UP000436088">
    <property type="component" value="Unassembled WGS sequence"/>
</dbReference>
<dbReference type="AlphaFoldDB" id="A0A6A2YTD9"/>
<accession>A0A6A2YTD9</accession>
<proteinExistence type="predicted"/>
<dbReference type="EMBL" id="VEPZ02001279">
    <property type="protein sequence ID" value="KAE8682597.1"/>
    <property type="molecule type" value="Genomic_DNA"/>
</dbReference>
<evidence type="ECO:0000313" key="2">
    <source>
        <dbReference type="EMBL" id="KAE8682597.1"/>
    </source>
</evidence>
<keyword evidence="1" id="KW-1133">Transmembrane helix</keyword>
<comment type="caution">
    <text evidence="2">The sequence shown here is derived from an EMBL/GenBank/DDBJ whole genome shotgun (WGS) entry which is preliminary data.</text>
</comment>
<evidence type="ECO:0000256" key="1">
    <source>
        <dbReference type="SAM" id="Phobius"/>
    </source>
</evidence>
<keyword evidence="3" id="KW-1185">Reference proteome</keyword>
<dbReference type="OrthoDB" id="1921606at2759"/>
<protein>
    <submittedName>
        <fullName evidence="2">Plant invertase/pectin methylesterase inhibitor superfamily protein</fullName>
    </submittedName>
</protein>
<feature type="transmembrane region" description="Helical" evidence="1">
    <location>
        <begin position="16"/>
        <end position="42"/>
    </location>
</feature>
<reference evidence="2" key="1">
    <citation type="submission" date="2019-09" db="EMBL/GenBank/DDBJ databases">
        <title>Draft genome information of white flower Hibiscus syriacus.</title>
        <authorList>
            <person name="Kim Y.-M."/>
        </authorList>
    </citation>
    <scope>NUCLEOTIDE SEQUENCE [LARGE SCALE GENOMIC DNA]</scope>
    <source>
        <strain evidence="2">YM2019G1</strain>
    </source>
</reference>
<dbReference type="PANTHER" id="PTHR36369">
    <property type="entry name" value="TRANSMEMBRANE PROTEIN"/>
    <property type="match status" value="1"/>
</dbReference>
<keyword evidence="1" id="KW-0472">Membrane</keyword>
<sequence>MDQLSDSRLEALAFNYLSFGIFTIVNNLWTWVAIMTAAVSLWRIRAAGAATSSYSVKSQEQCPSTSVIGRPIPEVKEKLTVSPLVSAPASVTETRVSRFVCNDGVTKSGKPKLTVYYEEDIDGETTDTEWSDGDGYCTEGSRGGEWWESWEGVLRFRKGETGWYRYQNLTAINGNVVRLWDDSCRRGMYSRSCSVG</sequence>
<organism evidence="2 3">
    <name type="scientific">Hibiscus syriacus</name>
    <name type="common">Rose of Sharon</name>
    <dbReference type="NCBI Taxonomy" id="106335"/>
    <lineage>
        <taxon>Eukaryota</taxon>
        <taxon>Viridiplantae</taxon>
        <taxon>Streptophyta</taxon>
        <taxon>Embryophyta</taxon>
        <taxon>Tracheophyta</taxon>
        <taxon>Spermatophyta</taxon>
        <taxon>Magnoliopsida</taxon>
        <taxon>eudicotyledons</taxon>
        <taxon>Gunneridae</taxon>
        <taxon>Pentapetalae</taxon>
        <taxon>rosids</taxon>
        <taxon>malvids</taxon>
        <taxon>Malvales</taxon>
        <taxon>Malvaceae</taxon>
        <taxon>Malvoideae</taxon>
        <taxon>Hibiscus</taxon>
    </lineage>
</organism>
<dbReference type="PANTHER" id="PTHR36369:SF1">
    <property type="entry name" value="TRANSMEMBRANE PROTEIN"/>
    <property type="match status" value="1"/>
</dbReference>
<keyword evidence="1" id="KW-0812">Transmembrane</keyword>
<gene>
    <name evidence="2" type="ORF">F3Y22_tig00111238pilonHSYRG00268</name>
</gene>